<proteinExistence type="predicted"/>
<reference evidence="3" key="4">
    <citation type="journal article" date="2015" name="G3 (Bethesda)">
        <title>Genome sequences of three phytopathogenic species of the Magnaporthaceae family of fungi.</title>
        <authorList>
            <person name="Okagaki L.H."/>
            <person name="Nunes C.C."/>
            <person name="Sailsbery J."/>
            <person name="Clay B."/>
            <person name="Brown D."/>
            <person name="John T."/>
            <person name="Oh Y."/>
            <person name="Young N."/>
            <person name="Fitzgerald M."/>
            <person name="Haas B.J."/>
            <person name="Zeng Q."/>
            <person name="Young S."/>
            <person name="Adiconis X."/>
            <person name="Fan L."/>
            <person name="Levin J.Z."/>
            <person name="Mitchell T.K."/>
            <person name="Okubara P.A."/>
            <person name="Farman M.L."/>
            <person name="Kohn L.M."/>
            <person name="Birren B."/>
            <person name="Ma L.-J."/>
            <person name="Dean R.A."/>
        </authorList>
    </citation>
    <scope>NUCLEOTIDE SEQUENCE</scope>
    <source>
        <strain evidence="3">ATCC 64411 / 73-15</strain>
    </source>
</reference>
<organism evidence="3 4">
    <name type="scientific">Magnaporthiopsis poae (strain ATCC 64411 / 73-15)</name>
    <name type="common">Kentucky bluegrass fungus</name>
    <name type="synonym">Magnaporthe poae</name>
    <dbReference type="NCBI Taxonomy" id="644358"/>
    <lineage>
        <taxon>Eukaryota</taxon>
        <taxon>Fungi</taxon>
        <taxon>Dikarya</taxon>
        <taxon>Ascomycota</taxon>
        <taxon>Pezizomycotina</taxon>
        <taxon>Sordariomycetes</taxon>
        <taxon>Sordariomycetidae</taxon>
        <taxon>Magnaporthales</taxon>
        <taxon>Magnaporthaceae</taxon>
        <taxon>Magnaporthiopsis</taxon>
    </lineage>
</organism>
<dbReference type="VEuPathDB" id="FungiDB:MAPG_11341"/>
<reference evidence="2" key="3">
    <citation type="submission" date="2011-03" db="EMBL/GenBank/DDBJ databases">
        <title>Annotation of Magnaporthe poae ATCC 64411.</title>
        <authorList>
            <person name="Ma L.-J."/>
            <person name="Dead R."/>
            <person name="Young S.K."/>
            <person name="Zeng Q."/>
            <person name="Gargeya S."/>
            <person name="Fitzgerald M."/>
            <person name="Haas B."/>
            <person name="Abouelleil A."/>
            <person name="Alvarado L."/>
            <person name="Arachchi H.M."/>
            <person name="Berlin A."/>
            <person name="Brown A."/>
            <person name="Chapman S.B."/>
            <person name="Chen Z."/>
            <person name="Dunbar C."/>
            <person name="Freedman E."/>
            <person name="Gearin G."/>
            <person name="Gellesch M."/>
            <person name="Goldberg J."/>
            <person name="Griggs A."/>
            <person name="Gujja S."/>
            <person name="Heiman D."/>
            <person name="Howarth C."/>
            <person name="Larson L."/>
            <person name="Lui A."/>
            <person name="MacDonald P.J.P."/>
            <person name="Mehta T."/>
            <person name="Montmayeur A."/>
            <person name="Murphy C."/>
            <person name="Neiman D."/>
            <person name="Pearson M."/>
            <person name="Priest M."/>
            <person name="Roberts A."/>
            <person name="Saif S."/>
            <person name="Shea T."/>
            <person name="Shenoy N."/>
            <person name="Sisk P."/>
            <person name="Stolte C."/>
            <person name="Sykes S."/>
            <person name="Yandava C."/>
            <person name="Wortman J."/>
            <person name="Nusbaum C."/>
            <person name="Birren B."/>
        </authorList>
    </citation>
    <scope>NUCLEOTIDE SEQUENCE</scope>
    <source>
        <strain evidence="2">ATCC 64411</strain>
    </source>
</reference>
<dbReference type="AlphaFoldDB" id="A0A0C4EF07"/>
<feature type="compositionally biased region" description="Basic and acidic residues" evidence="1">
    <location>
        <begin position="1"/>
        <end position="18"/>
    </location>
</feature>
<protein>
    <submittedName>
        <fullName evidence="2 3">Uncharacterized protein</fullName>
    </submittedName>
</protein>
<reference evidence="3" key="5">
    <citation type="submission" date="2015-06" db="UniProtKB">
        <authorList>
            <consortium name="EnsemblFungi"/>
        </authorList>
    </citation>
    <scope>IDENTIFICATION</scope>
    <source>
        <strain evidence="3">ATCC 64411</strain>
    </source>
</reference>
<sequence>MGQRRGKEVPVITIHREVPLAAVAGPSALPGRNAQPQPQADKREKDHGPTATYQCETEGEDEEDDGVEEGEEEDGDAESSESTESSDSASESDEQSDIYAEPRLDPPRADDKLRLLREFLLRGNAWIENLSRGPSNQRDQLFWEEVRRSLDTPRVFPTWSRAATVFRNVIGNRQWKAGKSMLDPPPRGPKGDKDRLIDRCVAIVNQRKALEMFIKHGLVTLESVPGMVRDGSLQCIIKELGAASPGHLHANQQAAKQDDETDSDGSASESDESAVTILSLGSEPVDGHDTPASSPVPDRLAAAQGLLRSKRGREDGEAAPCKRRRIGMAQDDTQGSDEETSGLSAPQTFVATVKKLIRLELGKETAKYRKQFDKSIRASCQKVENRVLGKIDGLLTKLSKGKAREM</sequence>
<feature type="region of interest" description="Disordered" evidence="1">
    <location>
        <begin position="248"/>
        <end position="274"/>
    </location>
</feature>
<evidence type="ECO:0000256" key="1">
    <source>
        <dbReference type="SAM" id="MobiDB-lite"/>
    </source>
</evidence>
<evidence type="ECO:0000313" key="3">
    <source>
        <dbReference type="EnsemblFungi" id="MAPG_11341T0"/>
    </source>
</evidence>
<keyword evidence="4" id="KW-1185">Reference proteome</keyword>
<evidence type="ECO:0000313" key="2">
    <source>
        <dbReference type="EMBL" id="KLU92395.1"/>
    </source>
</evidence>
<reference evidence="2" key="2">
    <citation type="submission" date="2010-05" db="EMBL/GenBank/DDBJ databases">
        <title>The Genome Sequence of Magnaporthe poae strain ATCC 64411.</title>
        <authorList>
            <consortium name="The Broad Institute Genome Sequencing Platform"/>
            <consortium name="Broad Institute Genome Sequencing Center for Infectious Disease"/>
            <person name="Ma L.-J."/>
            <person name="Dead R."/>
            <person name="Young S."/>
            <person name="Zeng Q."/>
            <person name="Koehrsen M."/>
            <person name="Alvarado L."/>
            <person name="Berlin A."/>
            <person name="Chapman S.B."/>
            <person name="Chen Z."/>
            <person name="Freedman E."/>
            <person name="Gellesch M."/>
            <person name="Goldberg J."/>
            <person name="Griggs A."/>
            <person name="Gujja S."/>
            <person name="Heilman E.R."/>
            <person name="Heiman D."/>
            <person name="Hepburn T."/>
            <person name="Howarth C."/>
            <person name="Jen D."/>
            <person name="Larson L."/>
            <person name="Mehta T."/>
            <person name="Neiman D."/>
            <person name="Pearson M."/>
            <person name="Roberts A."/>
            <person name="Saif S."/>
            <person name="Shea T."/>
            <person name="Shenoy N."/>
            <person name="Sisk P."/>
            <person name="Stolte C."/>
            <person name="Sykes S."/>
            <person name="Walk T."/>
            <person name="White J."/>
            <person name="Yandava C."/>
            <person name="Haas B."/>
            <person name="Nusbaum C."/>
            <person name="Birren B."/>
        </authorList>
    </citation>
    <scope>NUCLEOTIDE SEQUENCE</scope>
    <source>
        <strain evidence="2">ATCC 64411</strain>
    </source>
</reference>
<feature type="region of interest" description="Disordered" evidence="1">
    <location>
        <begin position="1"/>
        <end position="107"/>
    </location>
</feature>
<evidence type="ECO:0000313" key="4">
    <source>
        <dbReference type="Proteomes" id="UP000011715"/>
    </source>
</evidence>
<gene>
    <name evidence="2" type="ORF">MAPG_11341</name>
</gene>
<dbReference type="EnsemblFungi" id="MAPG_11341T0">
    <property type="protein sequence ID" value="MAPG_11341T0"/>
    <property type="gene ID" value="MAPG_11341"/>
</dbReference>
<accession>A0A0C4EF07</accession>
<dbReference type="EMBL" id="ADBL01002793">
    <property type="status" value="NOT_ANNOTATED_CDS"/>
    <property type="molecule type" value="Genomic_DNA"/>
</dbReference>
<dbReference type="eggNOG" id="ENOG502TF8E">
    <property type="taxonomic scope" value="Eukaryota"/>
</dbReference>
<dbReference type="EMBL" id="GL876980">
    <property type="protein sequence ID" value="KLU92395.1"/>
    <property type="molecule type" value="Genomic_DNA"/>
</dbReference>
<feature type="compositionally biased region" description="Acidic residues" evidence="1">
    <location>
        <begin position="57"/>
        <end position="81"/>
    </location>
</feature>
<dbReference type="Proteomes" id="UP000011715">
    <property type="component" value="Unassembled WGS sequence"/>
</dbReference>
<name>A0A0C4EF07_MAGP6</name>
<dbReference type="OrthoDB" id="10627193at2759"/>
<reference evidence="4" key="1">
    <citation type="submission" date="2010-05" db="EMBL/GenBank/DDBJ databases">
        <title>The genome sequence of Magnaporthe poae strain ATCC 64411.</title>
        <authorList>
            <person name="Ma L.-J."/>
            <person name="Dead R."/>
            <person name="Young S."/>
            <person name="Zeng Q."/>
            <person name="Koehrsen M."/>
            <person name="Alvarado L."/>
            <person name="Berlin A."/>
            <person name="Chapman S.B."/>
            <person name="Chen Z."/>
            <person name="Freedman E."/>
            <person name="Gellesch M."/>
            <person name="Goldberg J."/>
            <person name="Griggs A."/>
            <person name="Gujja S."/>
            <person name="Heilman E.R."/>
            <person name="Heiman D."/>
            <person name="Hepburn T."/>
            <person name="Howarth C."/>
            <person name="Jen D."/>
            <person name="Larson L."/>
            <person name="Mehta T."/>
            <person name="Neiman D."/>
            <person name="Pearson M."/>
            <person name="Roberts A."/>
            <person name="Saif S."/>
            <person name="Shea T."/>
            <person name="Shenoy N."/>
            <person name="Sisk P."/>
            <person name="Stolte C."/>
            <person name="Sykes S."/>
            <person name="Walk T."/>
            <person name="White J."/>
            <person name="Yandava C."/>
            <person name="Haas B."/>
            <person name="Nusbaum C."/>
            <person name="Birren B."/>
        </authorList>
    </citation>
    <scope>NUCLEOTIDE SEQUENCE [LARGE SCALE GENOMIC DNA]</scope>
    <source>
        <strain evidence="4">ATCC 64411 / 73-15</strain>
    </source>
</reference>